<dbReference type="EMBL" id="BQNB010016692">
    <property type="protein sequence ID" value="GJT54663.1"/>
    <property type="molecule type" value="Genomic_DNA"/>
</dbReference>
<sequence>MDSHRYSGANLSLVFSIFPLRSKRTLKVVPYPDTTQTGSYQGVLDEFTVVFATSSEGTGTKPGVPDEEKVSTKEKIILEWGSEQESEYSEEELSEEEEIDWIDSEEDDEKKDDTDDDKRHLSSRHGLTLKKFKKDAPCQAFKNQERHRLKGESSPSQRLKGESSPSPLLVSTRRNQQHLGRAFT</sequence>
<name>A0ABQ5EV66_9ASTR</name>
<accession>A0ABQ5EV66</accession>
<feature type="compositionally biased region" description="Basic residues" evidence="1">
    <location>
        <begin position="121"/>
        <end position="133"/>
    </location>
</feature>
<evidence type="ECO:0000313" key="2">
    <source>
        <dbReference type="EMBL" id="GJT54663.1"/>
    </source>
</evidence>
<keyword evidence="3" id="KW-1185">Reference proteome</keyword>
<organism evidence="2 3">
    <name type="scientific">Tanacetum coccineum</name>
    <dbReference type="NCBI Taxonomy" id="301880"/>
    <lineage>
        <taxon>Eukaryota</taxon>
        <taxon>Viridiplantae</taxon>
        <taxon>Streptophyta</taxon>
        <taxon>Embryophyta</taxon>
        <taxon>Tracheophyta</taxon>
        <taxon>Spermatophyta</taxon>
        <taxon>Magnoliopsida</taxon>
        <taxon>eudicotyledons</taxon>
        <taxon>Gunneridae</taxon>
        <taxon>Pentapetalae</taxon>
        <taxon>asterids</taxon>
        <taxon>campanulids</taxon>
        <taxon>Asterales</taxon>
        <taxon>Asteraceae</taxon>
        <taxon>Asteroideae</taxon>
        <taxon>Anthemideae</taxon>
        <taxon>Anthemidinae</taxon>
        <taxon>Tanacetum</taxon>
    </lineage>
</organism>
<reference evidence="2" key="1">
    <citation type="journal article" date="2022" name="Int. J. Mol. Sci.">
        <title>Draft Genome of Tanacetum Coccineum: Genomic Comparison of Closely Related Tanacetum-Family Plants.</title>
        <authorList>
            <person name="Yamashiro T."/>
            <person name="Shiraishi A."/>
            <person name="Nakayama K."/>
            <person name="Satake H."/>
        </authorList>
    </citation>
    <scope>NUCLEOTIDE SEQUENCE</scope>
</reference>
<feature type="compositionally biased region" description="Basic and acidic residues" evidence="1">
    <location>
        <begin position="111"/>
        <end position="120"/>
    </location>
</feature>
<dbReference type="Proteomes" id="UP001151760">
    <property type="component" value="Unassembled WGS sequence"/>
</dbReference>
<protein>
    <submittedName>
        <fullName evidence="2">Uncharacterized protein</fullName>
    </submittedName>
</protein>
<evidence type="ECO:0000313" key="3">
    <source>
        <dbReference type="Proteomes" id="UP001151760"/>
    </source>
</evidence>
<feature type="region of interest" description="Disordered" evidence="1">
    <location>
        <begin position="80"/>
        <end position="184"/>
    </location>
</feature>
<reference evidence="2" key="2">
    <citation type="submission" date="2022-01" db="EMBL/GenBank/DDBJ databases">
        <authorList>
            <person name="Yamashiro T."/>
            <person name="Shiraishi A."/>
            <person name="Satake H."/>
            <person name="Nakayama K."/>
        </authorList>
    </citation>
    <scope>NUCLEOTIDE SEQUENCE</scope>
</reference>
<proteinExistence type="predicted"/>
<gene>
    <name evidence="2" type="ORF">Tco_0989717</name>
</gene>
<feature type="compositionally biased region" description="Acidic residues" evidence="1">
    <location>
        <begin position="82"/>
        <end position="110"/>
    </location>
</feature>
<comment type="caution">
    <text evidence="2">The sequence shown here is derived from an EMBL/GenBank/DDBJ whole genome shotgun (WGS) entry which is preliminary data.</text>
</comment>
<evidence type="ECO:0000256" key="1">
    <source>
        <dbReference type="SAM" id="MobiDB-lite"/>
    </source>
</evidence>